<proteinExistence type="predicted"/>
<dbReference type="EMBL" id="LAZR01060123">
    <property type="protein sequence ID" value="KKK66340.1"/>
    <property type="molecule type" value="Genomic_DNA"/>
</dbReference>
<dbReference type="InterPro" id="IPR036291">
    <property type="entry name" value="NAD(P)-bd_dom_sf"/>
</dbReference>
<dbReference type="Gene3D" id="3.40.50.720">
    <property type="entry name" value="NAD(P)-binding Rossmann-like Domain"/>
    <property type="match status" value="1"/>
</dbReference>
<feature type="transmembrane region" description="Helical" evidence="2">
    <location>
        <begin position="65"/>
        <end position="89"/>
    </location>
</feature>
<dbReference type="AlphaFoldDB" id="A0A0F8XYI2"/>
<keyword evidence="1" id="KW-0560">Oxidoreductase</keyword>
<protein>
    <recommendedName>
        <fullName evidence="4">Alcohol dehydrogenase-like C-terminal domain-containing protein</fullName>
    </recommendedName>
</protein>
<dbReference type="Gene3D" id="3.90.180.10">
    <property type="entry name" value="Medium-chain alcohol dehydrogenases, catalytic domain"/>
    <property type="match status" value="1"/>
</dbReference>
<organism evidence="3">
    <name type="scientific">marine sediment metagenome</name>
    <dbReference type="NCBI Taxonomy" id="412755"/>
    <lineage>
        <taxon>unclassified sequences</taxon>
        <taxon>metagenomes</taxon>
        <taxon>ecological metagenomes</taxon>
    </lineage>
</organism>
<dbReference type="InterPro" id="IPR011032">
    <property type="entry name" value="GroES-like_sf"/>
</dbReference>
<keyword evidence="2" id="KW-0812">Transmembrane</keyword>
<keyword evidence="2" id="KW-0472">Membrane</keyword>
<keyword evidence="2" id="KW-1133">Transmembrane helix</keyword>
<evidence type="ECO:0008006" key="4">
    <source>
        <dbReference type="Google" id="ProtNLM"/>
    </source>
</evidence>
<dbReference type="PANTHER" id="PTHR43401">
    <property type="entry name" value="L-THREONINE 3-DEHYDROGENASE"/>
    <property type="match status" value="1"/>
</dbReference>
<dbReference type="InterPro" id="IPR050129">
    <property type="entry name" value="Zn_alcohol_dh"/>
</dbReference>
<evidence type="ECO:0000313" key="3">
    <source>
        <dbReference type="EMBL" id="KKK66340.1"/>
    </source>
</evidence>
<name>A0A0F8XYI2_9ZZZZ</name>
<sequence>MHCANWKCIGFDVDGGHAEKLRIPAINCMKMPKEMSFAFGALSTDKVGTLYHAQKRLSVSGRDSIVVFGMGPMGLVWVTIAVVLAANVIAVDVVEERLRIAKEVSAHHILNAKDKT</sequence>
<dbReference type="SUPFAM" id="SSF50129">
    <property type="entry name" value="GroES-like"/>
    <property type="match status" value="1"/>
</dbReference>
<dbReference type="SUPFAM" id="SSF51735">
    <property type="entry name" value="NAD(P)-binding Rossmann-fold domains"/>
    <property type="match status" value="1"/>
</dbReference>
<dbReference type="PANTHER" id="PTHR43401:SF2">
    <property type="entry name" value="L-THREONINE 3-DEHYDROGENASE"/>
    <property type="match status" value="1"/>
</dbReference>
<evidence type="ECO:0000256" key="1">
    <source>
        <dbReference type="ARBA" id="ARBA00023002"/>
    </source>
</evidence>
<comment type="caution">
    <text evidence="3">The sequence shown here is derived from an EMBL/GenBank/DDBJ whole genome shotgun (WGS) entry which is preliminary data.</text>
</comment>
<evidence type="ECO:0000256" key="2">
    <source>
        <dbReference type="SAM" id="Phobius"/>
    </source>
</evidence>
<reference evidence="3" key="1">
    <citation type="journal article" date="2015" name="Nature">
        <title>Complex archaea that bridge the gap between prokaryotes and eukaryotes.</title>
        <authorList>
            <person name="Spang A."/>
            <person name="Saw J.H."/>
            <person name="Jorgensen S.L."/>
            <person name="Zaremba-Niedzwiedzka K."/>
            <person name="Martijn J."/>
            <person name="Lind A.E."/>
            <person name="van Eijk R."/>
            <person name="Schleper C."/>
            <person name="Guy L."/>
            <person name="Ettema T.J."/>
        </authorList>
    </citation>
    <scope>NUCLEOTIDE SEQUENCE</scope>
</reference>
<accession>A0A0F8XYI2</accession>
<dbReference type="GO" id="GO:0016491">
    <property type="term" value="F:oxidoreductase activity"/>
    <property type="evidence" value="ECO:0007669"/>
    <property type="project" value="UniProtKB-KW"/>
</dbReference>
<gene>
    <name evidence="3" type="ORF">LCGC14_2965100</name>
</gene>